<accession>W8AGQ6</accession>
<reference evidence="1" key="2">
    <citation type="journal article" date="2014" name="BMC Genomics">
        <title>A genomic perspective to assessing quality of mass-reared SIT flies used in Mediterranean fruit fly (Ceratitis capitata) eradication in California.</title>
        <authorList>
            <person name="Calla B."/>
            <person name="Hall B."/>
            <person name="Hou S."/>
            <person name="Geib S.M."/>
        </authorList>
    </citation>
    <scope>NUCLEOTIDE SEQUENCE</scope>
</reference>
<dbReference type="GeneID" id="101459044"/>
<proteinExistence type="evidence at transcript level"/>
<protein>
    <submittedName>
        <fullName evidence="1">Uncharacterized protein</fullName>
    </submittedName>
</protein>
<sequence length="159" mass="18441">MSNNDIQLNGESIPIRGVRYVDDPSQYAIYLGKRRPSKPDIVKHPMEIEDSNYCSEPEDINSPPMFLKGRKSHQKTTYWTISSDSEVSDSEDTPLERMVFKRRSLRMCTMQKKKLEDIKFSVSEFSDELKELSKTRNNFNKKLFAKLTKLNEDLLSAAP</sequence>
<name>W8AGQ6_CERCA</name>
<evidence type="ECO:0000313" key="1">
    <source>
        <dbReference type="EMBL" id="JAB84827.1"/>
    </source>
</evidence>
<dbReference type="EMBL" id="GAMC01021728">
    <property type="protein sequence ID" value="JAB84827.1"/>
    <property type="molecule type" value="mRNA"/>
</dbReference>
<organism evidence="1">
    <name type="scientific">Ceratitis capitata</name>
    <name type="common">Mediterranean fruit fly</name>
    <name type="synonym">Tephritis capitata</name>
    <dbReference type="NCBI Taxonomy" id="7213"/>
    <lineage>
        <taxon>Eukaryota</taxon>
        <taxon>Metazoa</taxon>
        <taxon>Ecdysozoa</taxon>
        <taxon>Arthropoda</taxon>
        <taxon>Hexapoda</taxon>
        <taxon>Insecta</taxon>
        <taxon>Pterygota</taxon>
        <taxon>Neoptera</taxon>
        <taxon>Endopterygota</taxon>
        <taxon>Diptera</taxon>
        <taxon>Brachycera</taxon>
        <taxon>Muscomorpha</taxon>
        <taxon>Tephritoidea</taxon>
        <taxon>Tephritidae</taxon>
        <taxon>Ceratitis</taxon>
        <taxon>Ceratitis</taxon>
    </lineage>
</organism>
<reference evidence="1" key="1">
    <citation type="submission" date="2013-07" db="EMBL/GenBank/DDBJ databases">
        <authorList>
            <person name="Geib S."/>
        </authorList>
    </citation>
    <scope>NUCLEOTIDE SEQUENCE</scope>
</reference>
<dbReference type="KEGG" id="ccat:101459044"/>
<dbReference type="RefSeq" id="XP_004530106.1">
    <property type="nucleotide sequence ID" value="XM_004530049.3"/>
</dbReference>
<dbReference type="AlphaFoldDB" id="W8AGQ6"/>